<dbReference type="HOGENOM" id="CLU_1072686_0_0_10"/>
<name>F4L5Q1_HALH1</name>
<organism evidence="1 2">
    <name type="scientific">Haliscomenobacter hydrossis (strain ATCC 27775 / DSM 1100 / LMG 10767 / O)</name>
    <dbReference type="NCBI Taxonomy" id="760192"/>
    <lineage>
        <taxon>Bacteria</taxon>
        <taxon>Pseudomonadati</taxon>
        <taxon>Bacteroidota</taxon>
        <taxon>Saprospiria</taxon>
        <taxon>Saprospirales</taxon>
        <taxon>Haliscomenobacteraceae</taxon>
        <taxon>Haliscomenobacter</taxon>
    </lineage>
</organism>
<reference evidence="1 2" key="1">
    <citation type="journal article" date="2011" name="Stand. Genomic Sci.">
        <title>Complete genome sequence of Haliscomenobacter hydrossis type strain (O).</title>
        <authorList>
            <consortium name="US DOE Joint Genome Institute (JGI-PGF)"/>
            <person name="Daligault H."/>
            <person name="Lapidus A."/>
            <person name="Zeytun A."/>
            <person name="Nolan M."/>
            <person name="Lucas S."/>
            <person name="Del Rio T.G."/>
            <person name="Tice H."/>
            <person name="Cheng J.F."/>
            <person name="Tapia R."/>
            <person name="Han C."/>
            <person name="Goodwin L."/>
            <person name="Pitluck S."/>
            <person name="Liolios K."/>
            <person name="Pagani I."/>
            <person name="Ivanova N."/>
            <person name="Huntemann M."/>
            <person name="Mavromatis K."/>
            <person name="Mikhailova N."/>
            <person name="Pati A."/>
            <person name="Chen A."/>
            <person name="Palaniappan K."/>
            <person name="Land M."/>
            <person name="Hauser L."/>
            <person name="Brambilla E.M."/>
            <person name="Rohde M."/>
            <person name="Verbarg S."/>
            <person name="Goker M."/>
            <person name="Bristow J."/>
            <person name="Eisen J.A."/>
            <person name="Markowitz V."/>
            <person name="Hugenholtz P."/>
            <person name="Kyrpides N.C."/>
            <person name="Klenk H.P."/>
            <person name="Woyke T."/>
        </authorList>
    </citation>
    <scope>NUCLEOTIDE SEQUENCE [LARGE SCALE GENOMIC DNA]</scope>
    <source>
        <strain evidence="2">ATCC 27775 / DSM 1100 / LMG 10767 / O</strain>
    </source>
</reference>
<dbReference type="Proteomes" id="UP000008461">
    <property type="component" value="Chromosome"/>
</dbReference>
<proteinExistence type="predicted"/>
<accession>F4L5Q1</accession>
<evidence type="ECO:0000313" key="1">
    <source>
        <dbReference type="EMBL" id="AEE51886.1"/>
    </source>
</evidence>
<dbReference type="AlphaFoldDB" id="F4L5Q1"/>
<reference key="2">
    <citation type="submission" date="2011-04" db="EMBL/GenBank/DDBJ databases">
        <title>Complete sequence of chromosome of Haliscomenobacter hydrossis DSM 1100.</title>
        <authorList>
            <consortium name="US DOE Joint Genome Institute (JGI-PGF)"/>
            <person name="Lucas S."/>
            <person name="Han J."/>
            <person name="Lapidus A."/>
            <person name="Bruce D."/>
            <person name="Goodwin L."/>
            <person name="Pitluck S."/>
            <person name="Peters L."/>
            <person name="Kyrpides N."/>
            <person name="Mavromatis K."/>
            <person name="Ivanova N."/>
            <person name="Ovchinnikova G."/>
            <person name="Pagani I."/>
            <person name="Daligault H."/>
            <person name="Detter J.C."/>
            <person name="Han C."/>
            <person name="Land M."/>
            <person name="Hauser L."/>
            <person name="Markowitz V."/>
            <person name="Cheng J.-F."/>
            <person name="Hugenholtz P."/>
            <person name="Woyke T."/>
            <person name="Wu D."/>
            <person name="Verbarg S."/>
            <person name="Frueling A."/>
            <person name="Brambilla E."/>
            <person name="Klenk H.-P."/>
            <person name="Eisen J.A."/>
        </authorList>
    </citation>
    <scope>NUCLEOTIDE SEQUENCE</scope>
    <source>
        <strain>DSM 1100</strain>
    </source>
</reference>
<dbReference type="STRING" id="760192.Halhy_4038"/>
<protein>
    <submittedName>
        <fullName evidence="1">Uncharacterized protein</fullName>
    </submittedName>
</protein>
<sequence length="259" mass="29250">MSALSQRINAFVPMHVYYGGKHPEGSTTGDEQALEGRIIGYAHTANSIEDCAEEALDLLFLRRIQDVQLSIKTGRIGTVDHELNIDLHQLSKDSRYTVLKENMNFAFRVIKRSAKGLSLANQEMSVDVAAKLLIDLTAKLSYREMLATLFIIVPDEVAETSINRFTASLHLDFAITLGLFYLQNDNLLADAKIAELTTFIAHTAQRYGAYSRMMQPKKERRKYEALPDNLSAEERAAFMEENYLLAEAGLQDWANNIEW</sequence>
<dbReference type="RefSeq" id="WP_013766424.1">
    <property type="nucleotide sequence ID" value="NC_015510.1"/>
</dbReference>
<dbReference type="EMBL" id="CP002691">
    <property type="protein sequence ID" value="AEE51886.1"/>
    <property type="molecule type" value="Genomic_DNA"/>
</dbReference>
<dbReference type="KEGG" id="hhy:Halhy_4038"/>
<evidence type="ECO:0000313" key="2">
    <source>
        <dbReference type="Proteomes" id="UP000008461"/>
    </source>
</evidence>
<keyword evidence="2" id="KW-1185">Reference proteome</keyword>
<gene>
    <name evidence="1" type="ordered locus">Halhy_4038</name>
</gene>